<evidence type="ECO:0000256" key="1">
    <source>
        <dbReference type="SAM" id="Phobius"/>
    </source>
</evidence>
<proteinExistence type="predicted"/>
<keyword evidence="1" id="KW-0472">Membrane</keyword>
<evidence type="ECO:0000313" key="3">
    <source>
        <dbReference type="Proteomes" id="UP000067434"/>
    </source>
</evidence>
<keyword evidence="1" id="KW-0812">Transmembrane</keyword>
<accession>A0A0F7FFY7</accession>
<dbReference type="EMBL" id="CP009961">
    <property type="protein sequence ID" value="AKG38080.1"/>
    <property type="molecule type" value="Genomic_DNA"/>
</dbReference>
<keyword evidence="1" id="KW-1133">Transmembrane helix</keyword>
<feature type="transmembrane region" description="Helical" evidence="1">
    <location>
        <begin position="6"/>
        <end position="37"/>
    </location>
</feature>
<dbReference type="GeneID" id="25400674"/>
<organism evidence="2 3">
    <name type="scientific">Infirmifilum uzonense</name>
    <dbReference type="NCBI Taxonomy" id="1550241"/>
    <lineage>
        <taxon>Archaea</taxon>
        <taxon>Thermoproteota</taxon>
        <taxon>Thermoprotei</taxon>
        <taxon>Thermofilales</taxon>
        <taxon>Thermofilaceae</taxon>
        <taxon>Infirmifilum</taxon>
    </lineage>
</organism>
<protein>
    <submittedName>
        <fullName evidence="2">Uncharacterized protein</fullName>
    </submittedName>
</protein>
<name>A0A0F7FFY7_9CREN</name>
<reference evidence="2 3" key="1">
    <citation type="journal article" date="2015" name="Stand. Genomic Sci.">
        <title>Complete genome sequence of and proposal of Thermofilum uzonense sp. nov. a novel hyperthermophilic crenarchaeon and emended description of the genus Thermofilum.</title>
        <authorList>
            <person name="Toshchakov S.V."/>
            <person name="Korzhenkov A.A."/>
            <person name="Samarov N.I."/>
            <person name="Mazunin I.O."/>
            <person name="Mozhey O.I."/>
            <person name="Shmyr I.S."/>
            <person name="Derbikova K.S."/>
            <person name="Taranov E.A."/>
            <person name="Dominova I.N."/>
            <person name="Bonch-Osmolovskaya E.A."/>
            <person name="Patrushev M.V."/>
            <person name="Podosokorskaya O.A."/>
            <person name="Kublanov I.V."/>
        </authorList>
    </citation>
    <scope>NUCLEOTIDE SEQUENCE [LARGE SCALE GENOMIC DNA]</scope>
    <source>
        <strain evidence="2 3">1807-2</strain>
    </source>
</reference>
<dbReference type="AlphaFoldDB" id="A0A0F7FFY7"/>
<feature type="transmembrane region" description="Helical" evidence="1">
    <location>
        <begin position="102"/>
        <end position="124"/>
    </location>
</feature>
<dbReference type="PATRIC" id="fig|1550241.5.peg.111"/>
<dbReference type="KEGG" id="thf:MA03_00545"/>
<dbReference type="RefSeq" id="WP_052883405.1">
    <property type="nucleotide sequence ID" value="NZ_CP009961.1"/>
</dbReference>
<feature type="transmembrane region" description="Helical" evidence="1">
    <location>
        <begin position="136"/>
        <end position="157"/>
    </location>
</feature>
<dbReference type="HOGENOM" id="CLU_1607248_0_0_2"/>
<dbReference type="STRING" id="1550241.MA03_00545"/>
<dbReference type="Proteomes" id="UP000067434">
    <property type="component" value="Chromosome"/>
</dbReference>
<sequence>MINERIMGITLILFNCVSYLAASIPIFSKAVILLLNLVMAMGFLYLRDVLIESAFVAIYFLSAVLVVSDRDLLPTILLLNAYLLVTRDALHVLKDGKLSGTWYVMNWYIPLYVASLLISFLGLYMQRALSNYVSDLLPATLITVTIAGILYVVTRFLNLSSRNTS</sequence>
<gene>
    <name evidence="2" type="ORF">MA03_00545</name>
</gene>
<feature type="transmembrane region" description="Helical" evidence="1">
    <location>
        <begin position="49"/>
        <end position="66"/>
    </location>
</feature>
<evidence type="ECO:0000313" key="2">
    <source>
        <dbReference type="EMBL" id="AKG38080.1"/>
    </source>
</evidence>
<keyword evidence="3" id="KW-1185">Reference proteome</keyword>